<feature type="transmembrane region" description="Helical" evidence="6">
    <location>
        <begin position="155"/>
        <end position="172"/>
    </location>
</feature>
<feature type="domain" description="Major facilitator superfamily (MFS) profile" evidence="7">
    <location>
        <begin position="65"/>
        <end position="337"/>
    </location>
</feature>
<evidence type="ECO:0000313" key="8">
    <source>
        <dbReference type="EMBL" id="KAF7525270.1"/>
    </source>
</evidence>
<feature type="transmembrane region" description="Helical" evidence="6">
    <location>
        <begin position="184"/>
        <end position="203"/>
    </location>
</feature>
<comment type="subcellular location">
    <subcellularLocation>
        <location evidence="1">Membrane</location>
        <topology evidence="1">Multi-pass membrane protein</topology>
    </subcellularLocation>
</comment>
<keyword evidence="3 6" id="KW-0812">Transmembrane</keyword>
<dbReference type="Proteomes" id="UP000701341">
    <property type="component" value="Unassembled WGS sequence"/>
</dbReference>
<evidence type="ECO:0000256" key="6">
    <source>
        <dbReference type="SAM" id="Phobius"/>
    </source>
</evidence>
<gene>
    <name evidence="8" type="ORF">PCG10_005155</name>
</gene>
<dbReference type="SUPFAM" id="SSF103473">
    <property type="entry name" value="MFS general substrate transporter"/>
    <property type="match status" value="1"/>
</dbReference>
<protein>
    <recommendedName>
        <fullName evidence="7">Major facilitator superfamily (MFS) profile domain-containing protein</fullName>
    </recommendedName>
</protein>
<dbReference type="PROSITE" id="PS50850">
    <property type="entry name" value="MFS"/>
    <property type="match status" value="1"/>
</dbReference>
<organism evidence="8 9">
    <name type="scientific">Penicillium crustosum</name>
    <name type="common">Blue mold fungus</name>
    <dbReference type="NCBI Taxonomy" id="36656"/>
    <lineage>
        <taxon>Eukaryota</taxon>
        <taxon>Fungi</taxon>
        <taxon>Dikarya</taxon>
        <taxon>Ascomycota</taxon>
        <taxon>Pezizomycotina</taxon>
        <taxon>Eurotiomycetes</taxon>
        <taxon>Eurotiomycetidae</taxon>
        <taxon>Eurotiales</taxon>
        <taxon>Aspergillaceae</taxon>
        <taxon>Penicillium</taxon>
    </lineage>
</organism>
<evidence type="ECO:0000256" key="3">
    <source>
        <dbReference type="ARBA" id="ARBA00022692"/>
    </source>
</evidence>
<dbReference type="InterPro" id="IPR020846">
    <property type="entry name" value="MFS_dom"/>
</dbReference>
<dbReference type="PANTHER" id="PTHR43791:SF18">
    <property type="entry name" value="NICOTINIC ACID TRANSPORTER TNA1, PUTATIVE (AFU_ORTHOLOGUE AFUA_3G03820)-RELATED"/>
    <property type="match status" value="1"/>
</dbReference>
<evidence type="ECO:0000313" key="9">
    <source>
        <dbReference type="Proteomes" id="UP000701341"/>
    </source>
</evidence>
<dbReference type="GO" id="GO:0016020">
    <property type="term" value="C:membrane"/>
    <property type="evidence" value="ECO:0007669"/>
    <property type="project" value="UniProtKB-SubCell"/>
</dbReference>
<dbReference type="EMBL" id="JAAOZQ010000030">
    <property type="protein sequence ID" value="KAF7525270.1"/>
    <property type="molecule type" value="Genomic_DNA"/>
</dbReference>
<evidence type="ECO:0000256" key="2">
    <source>
        <dbReference type="ARBA" id="ARBA00022448"/>
    </source>
</evidence>
<feature type="transmembrane region" description="Helical" evidence="6">
    <location>
        <begin position="247"/>
        <end position="269"/>
    </location>
</feature>
<sequence length="337" mass="38086">MVDSKDTPEKTSLHQFEDTTVQGSPYSADLKQDGLVADAEASSLGPPTFEGVDEKAVLRKMDIRLIPMLSMLYLLAFLDRGNIGNAKIEGLVDDLNMTGPQYNWTCMMNPLVFFFCTKEWPINICLWVVTVFFFTYCVFELPSNLLLKKLRPSRWLPLIMVAWGIVMTLMGVVNDYGGLLATRLFLGVAEAGLYPGVAYYITLWYPRHRAQFRQALFFSAASVAGAFSGLLAYAIAKMDGVGGYAGWRWIFILEGLLTVLVALIAPFAIHDSPETATFLTEEERRFVIHSLRIQNSADAREIDQTNDKFEMRYVIDAFTDWQIWLGLFSKFCLLWGI</sequence>
<comment type="caution">
    <text evidence="8">The sequence shown here is derived from an EMBL/GenBank/DDBJ whole genome shotgun (WGS) entry which is preliminary data.</text>
</comment>
<reference evidence="8" key="1">
    <citation type="submission" date="2020-02" db="EMBL/GenBank/DDBJ databases">
        <authorList>
            <person name="Lichtner F.J."/>
        </authorList>
    </citation>
    <scope>NUCLEOTIDE SEQUENCE</scope>
    <source>
        <strain evidence="8">G10</strain>
    </source>
</reference>
<dbReference type="AlphaFoldDB" id="A0A9P5GNE7"/>
<dbReference type="InterPro" id="IPR036259">
    <property type="entry name" value="MFS_trans_sf"/>
</dbReference>
<dbReference type="InterPro" id="IPR011701">
    <property type="entry name" value="MFS"/>
</dbReference>
<dbReference type="Gene3D" id="1.20.1250.20">
    <property type="entry name" value="MFS general substrate transporter like domains"/>
    <property type="match status" value="1"/>
</dbReference>
<keyword evidence="5 6" id="KW-0472">Membrane</keyword>
<accession>A0A9P5GNE7</accession>
<feature type="transmembrane region" description="Helical" evidence="6">
    <location>
        <begin position="215"/>
        <end position="235"/>
    </location>
</feature>
<dbReference type="Pfam" id="PF07690">
    <property type="entry name" value="MFS_1"/>
    <property type="match status" value="1"/>
</dbReference>
<evidence type="ECO:0000256" key="4">
    <source>
        <dbReference type="ARBA" id="ARBA00022989"/>
    </source>
</evidence>
<keyword evidence="4 6" id="KW-1133">Transmembrane helix</keyword>
<dbReference type="GO" id="GO:0022857">
    <property type="term" value="F:transmembrane transporter activity"/>
    <property type="evidence" value="ECO:0007669"/>
    <property type="project" value="InterPro"/>
</dbReference>
<evidence type="ECO:0000256" key="1">
    <source>
        <dbReference type="ARBA" id="ARBA00004141"/>
    </source>
</evidence>
<dbReference type="PANTHER" id="PTHR43791">
    <property type="entry name" value="PERMEASE-RELATED"/>
    <property type="match status" value="1"/>
</dbReference>
<dbReference type="FunFam" id="1.20.1250.20:FF:000034">
    <property type="entry name" value="MFS general substrate transporter"/>
    <property type="match status" value="1"/>
</dbReference>
<keyword evidence="9" id="KW-1185">Reference proteome</keyword>
<evidence type="ECO:0000259" key="7">
    <source>
        <dbReference type="PROSITE" id="PS50850"/>
    </source>
</evidence>
<keyword evidence="2" id="KW-0813">Transport</keyword>
<proteinExistence type="predicted"/>
<evidence type="ECO:0000256" key="5">
    <source>
        <dbReference type="ARBA" id="ARBA00023136"/>
    </source>
</evidence>
<feature type="transmembrane region" description="Helical" evidence="6">
    <location>
        <begin position="120"/>
        <end position="143"/>
    </location>
</feature>
<name>A0A9P5GNE7_PENCR</name>